<feature type="domain" description="Serine aminopeptidase S33" evidence="1">
    <location>
        <begin position="81"/>
        <end position="181"/>
    </location>
</feature>
<protein>
    <submittedName>
        <fullName evidence="2">Uncharacterized protein MANES_01G110400</fullName>
    </submittedName>
</protein>
<reference evidence="2" key="1">
    <citation type="submission" date="2018-02" db="EMBL/GenBank/DDBJ databases">
        <title>Rhizophora mucronata_Transcriptome.</title>
        <authorList>
            <person name="Meera S.P."/>
            <person name="Sreeshan A."/>
            <person name="Augustine A."/>
        </authorList>
    </citation>
    <scope>NUCLEOTIDE SEQUENCE</scope>
    <source>
        <tissue evidence="2">Leaf</tissue>
    </source>
</reference>
<dbReference type="InterPro" id="IPR051044">
    <property type="entry name" value="MAG_DAG_Lipase"/>
</dbReference>
<dbReference type="AlphaFoldDB" id="A0A2P2MQ88"/>
<proteinExistence type="predicted"/>
<dbReference type="PANTHER" id="PTHR11614">
    <property type="entry name" value="PHOSPHOLIPASE-RELATED"/>
    <property type="match status" value="1"/>
</dbReference>
<evidence type="ECO:0000313" key="2">
    <source>
        <dbReference type="EMBL" id="MBX32384.1"/>
    </source>
</evidence>
<dbReference type="Pfam" id="PF12146">
    <property type="entry name" value="Hydrolase_4"/>
    <property type="match status" value="1"/>
</dbReference>
<accession>A0A2P2MQ88</accession>
<evidence type="ECO:0000259" key="1">
    <source>
        <dbReference type="Pfam" id="PF12146"/>
    </source>
</evidence>
<dbReference type="EMBL" id="GGEC01051900">
    <property type="protein sequence ID" value="MBX32384.1"/>
    <property type="molecule type" value="Transcribed_RNA"/>
</dbReference>
<sequence length="192" mass="21856">MVMETLVPFSLKGLQGSWQLLDMGSLPWITQDLVFQKVFMLIFPVLTNWLMMLSSISPESKRTQSFLLFLASCLDSQWVEKVHLKQPNAWNGAVLVAPMCKIADDIVPPWAVKQFLIGMANILPKQKLVPLKDLAEAAYRDLKKRELAAYNVIAYKDKPRLRTALELLKVAQEIESQLKEILNISLPLCYVI</sequence>
<name>A0A2P2MQ88_RHIMU</name>
<dbReference type="InterPro" id="IPR022742">
    <property type="entry name" value="Hydrolase_4"/>
</dbReference>
<organism evidence="2">
    <name type="scientific">Rhizophora mucronata</name>
    <name type="common">Asiatic mangrove</name>
    <dbReference type="NCBI Taxonomy" id="61149"/>
    <lineage>
        <taxon>Eukaryota</taxon>
        <taxon>Viridiplantae</taxon>
        <taxon>Streptophyta</taxon>
        <taxon>Embryophyta</taxon>
        <taxon>Tracheophyta</taxon>
        <taxon>Spermatophyta</taxon>
        <taxon>Magnoliopsida</taxon>
        <taxon>eudicotyledons</taxon>
        <taxon>Gunneridae</taxon>
        <taxon>Pentapetalae</taxon>
        <taxon>rosids</taxon>
        <taxon>fabids</taxon>
        <taxon>Malpighiales</taxon>
        <taxon>Rhizophoraceae</taxon>
        <taxon>Rhizophora</taxon>
    </lineage>
</organism>